<keyword evidence="4" id="KW-1185">Reference proteome</keyword>
<dbReference type="InterPro" id="IPR000627">
    <property type="entry name" value="Intradiol_dOase_C"/>
</dbReference>
<evidence type="ECO:0000313" key="3">
    <source>
        <dbReference type="EMBL" id="KZD25968.1"/>
    </source>
</evidence>
<dbReference type="InterPro" id="IPR015889">
    <property type="entry name" value="Intradiol_dOase_core"/>
</dbReference>
<name>A0A161RQV0_9BRAD</name>
<evidence type="ECO:0000313" key="4">
    <source>
        <dbReference type="Proteomes" id="UP000076574"/>
    </source>
</evidence>
<comment type="caution">
    <text evidence="3">The sequence shown here is derived from an EMBL/GenBank/DDBJ whole genome shotgun (WGS) entry which is preliminary data.</text>
</comment>
<dbReference type="Gene3D" id="2.60.130.10">
    <property type="entry name" value="Aromatic compound dioxygenase"/>
    <property type="match status" value="1"/>
</dbReference>
<dbReference type="STRING" id="943830.A4A58_04355"/>
<dbReference type="AlphaFoldDB" id="A0A161RQV0"/>
<gene>
    <name evidence="3" type="ORF">A4A58_04355</name>
</gene>
<dbReference type="Proteomes" id="UP000076574">
    <property type="component" value="Unassembled WGS sequence"/>
</dbReference>
<evidence type="ECO:0000259" key="2">
    <source>
        <dbReference type="Pfam" id="PF00775"/>
    </source>
</evidence>
<evidence type="ECO:0000256" key="1">
    <source>
        <dbReference type="SAM" id="MobiDB-lite"/>
    </source>
</evidence>
<dbReference type="Pfam" id="PF00775">
    <property type="entry name" value="Dioxygenase_C"/>
    <property type="match status" value="1"/>
</dbReference>
<sequence length="237" mass="25672">MLRADITENHPGAPLQIRFVVMDVATCQPLAGARVDIWHARADGLYSGYNGQGDDHAIDTSGGTFMRGTQTSDSQGEVRFRTVYPGWYEGRTTHIHFKVFTNEKNVLTGQMYFPDALSQYLYANVNAYARKGRRDTFNADDGLALMDKTHGGFCDIGEKADHYLATLILGVDRAAPVLANRFGLPDMPPGAPPSGRPPGPPPFGMGPPPGLMPGMRPHHQTVTAIVPGVAPKDQKNG</sequence>
<dbReference type="GO" id="GO:0008199">
    <property type="term" value="F:ferric iron binding"/>
    <property type="evidence" value="ECO:0007669"/>
    <property type="project" value="InterPro"/>
</dbReference>
<proteinExistence type="predicted"/>
<feature type="region of interest" description="Disordered" evidence="1">
    <location>
        <begin position="186"/>
        <end position="217"/>
    </location>
</feature>
<feature type="domain" description="Intradiol ring-cleavage dioxygenases" evidence="2">
    <location>
        <begin position="8"/>
        <end position="115"/>
    </location>
</feature>
<dbReference type="PANTHER" id="PTHR34315:SF1">
    <property type="entry name" value="INTRADIOL RING-CLEAVAGE DIOXYGENASES DOMAIN-CONTAINING PROTEIN-RELATED"/>
    <property type="match status" value="1"/>
</dbReference>
<protein>
    <recommendedName>
        <fullName evidence="2">Intradiol ring-cleavage dioxygenases domain-containing protein</fullName>
    </recommendedName>
</protein>
<dbReference type="SUPFAM" id="SSF49482">
    <property type="entry name" value="Aromatic compound dioxygenase"/>
    <property type="match status" value="1"/>
</dbReference>
<dbReference type="PANTHER" id="PTHR34315">
    <property type="match status" value="1"/>
</dbReference>
<dbReference type="EMBL" id="LVYV01000001">
    <property type="protein sequence ID" value="KZD25968.1"/>
    <property type="molecule type" value="Genomic_DNA"/>
</dbReference>
<accession>A0A161RQV0</accession>
<reference evidence="3 4" key="1">
    <citation type="submission" date="2016-03" db="EMBL/GenBank/DDBJ databases">
        <title>Microsymbionts genomes from the relict species Vavilovia formosa (Stev.) Fed.</title>
        <authorList>
            <person name="Kopat V."/>
            <person name="Chirak E."/>
            <person name="Kimeklis A."/>
            <person name="Andronov E."/>
        </authorList>
    </citation>
    <scope>NUCLEOTIDE SEQUENCE [LARGE SCALE GENOMIC DNA]</scope>
    <source>
        <strain evidence="3 4">Vaf07</strain>
    </source>
</reference>
<organism evidence="3 4">
    <name type="scientific">Tardiphaga robiniae</name>
    <dbReference type="NCBI Taxonomy" id="943830"/>
    <lineage>
        <taxon>Bacteria</taxon>
        <taxon>Pseudomonadati</taxon>
        <taxon>Pseudomonadota</taxon>
        <taxon>Alphaproteobacteria</taxon>
        <taxon>Hyphomicrobiales</taxon>
        <taxon>Nitrobacteraceae</taxon>
        <taxon>Tardiphaga</taxon>
    </lineage>
</organism>
<dbReference type="GO" id="GO:0016702">
    <property type="term" value="F:oxidoreductase activity, acting on single donors with incorporation of molecular oxygen, incorporation of two atoms of oxygen"/>
    <property type="evidence" value="ECO:0007669"/>
    <property type="project" value="InterPro"/>
</dbReference>
<feature type="compositionally biased region" description="Pro residues" evidence="1">
    <location>
        <begin position="186"/>
        <end position="211"/>
    </location>
</feature>